<dbReference type="PROSITE" id="PS51182">
    <property type="entry name" value="C2_TENSIN"/>
    <property type="match status" value="1"/>
</dbReference>
<dbReference type="Pfam" id="PF22784">
    <property type="entry name" value="PTP-SAK"/>
    <property type="match status" value="1"/>
</dbReference>
<reference evidence="26" key="2">
    <citation type="submission" date="2022-06" db="UniProtKB">
        <authorList>
            <consortium name="EnsemblMetazoa"/>
        </authorList>
    </citation>
    <scope>IDENTIFICATION</scope>
    <source>
        <strain evidence="26">p50T (Dazao)</strain>
    </source>
</reference>
<dbReference type="EC" id="3.1.3.16" evidence="6"/>
<evidence type="ECO:0000256" key="8">
    <source>
        <dbReference type="ARBA" id="ARBA00022801"/>
    </source>
</evidence>
<dbReference type="InterPro" id="IPR014020">
    <property type="entry name" value="Tensin_C2-dom"/>
</dbReference>
<dbReference type="PANTHER" id="PTHR12305:SF81">
    <property type="entry name" value="PHOSPHATIDYLINOSITOL 3,4,5-TRISPHOSPHATE 3-PHOSPHATASE AND DUAL-SPECIFICITY PROTEIN PHOSPHATASE PTEN"/>
    <property type="match status" value="1"/>
</dbReference>
<keyword evidence="9" id="KW-0904">Protein phosphatase</keyword>
<comment type="catalytic activity">
    <reaction evidence="15">
        <text>1D-myo-inositol 1,3,4,5-tetrakisphosphate + H2O = 1D-myo-inositol 1,4,5-trisphosphate + phosphate</text>
        <dbReference type="Rhea" id="RHEA:77155"/>
        <dbReference type="ChEBI" id="CHEBI:15377"/>
        <dbReference type="ChEBI" id="CHEBI:43474"/>
        <dbReference type="ChEBI" id="CHEBI:57895"/>
        <dbReference type="ChEBI" id="CHEBI:203600"/>
    </reaction>
    <physiologicalReaction direction="left-to-right" evidence="15">
        <dbReference type="Rhea" id="RHEA:77156"/>
    </physiologicalReaction>
</comment>
<keyword evidence="27" id="KW-1185">Reference proteome</keyword>
<dbReference type="GO" id="GO:0004722">
    <property type="term" value="F:protein serine/threonine phosphatase activity"/>
    <property type="evidence" value="ECO:0007669"/>
    <property type="project" value="UniProtKB-EC"/>
</dbReference>
<dbReference type="SMART" id="SM01301">
    <property type="entry name" value="PTPlike_phytase"/>
    <property type="match status" value="1"/>
</dbReference>
<dbReference type="SUPFAM" id="SSF52799">
    <property type="entry name" value="(Phosphotyrosine protein) phosphatases II"/>
    <property type="match status" value="1"/>
</dbReference>
<comment type="catalytic activity">
    <reaction evidence="19">
        <text>O-phospho-L-seryl-[protein] + H2O = L-seryl-[protein] + phosphate</text>
        <dbReference type="Rhea" id="RHEA:20629"/>
        <dbReference type="Rhea" id="RHEA-COMP:9863"/>
        <dbReference type="Rhea" id="RHEA-COMP:11604"/>
        <dbReference type="ChEBI" id="CHEBI:15377"/>
        <dbReference type="ChEBI" id="CHEBI:29999"/>
        <dbReference type="ChEBI" id="CHEBI:43474"/>
        <dbReference type="ChEBI" id="CHEBI:83421"/>
        <dbReference type="EC" id="3.1.3.16"/>
    </reaction>
    <physiologicalReaction direction="left-to-right" evidence="19">
        <dbReference type="Rhea" id="RHEA:20630"/>
    </physiologicalReaction>
</comment>
<feature type="region of interest" description="Disordered" evidence="22">
    <location>
        <begin position="408"/>
        <end position="440"/>
    </location>
</feature>
<dbReference type="GO" id="GO:0005634">
    <property type="term" value="C:nucleus"/>
    <property type="evidence" value="ECO:0007669"/>
    <property type="project" value="TreeGrafter"/>
</dbReference>
<evidence type="ECO:0000259" key="24">
    <source>
        <dbReference type="PROSITE" id="PS51181"/>
    </source>
</evidence>
<dbReference type="GO" id="GO:0043005">
    <property type="term" value="C:neuron projection"/>
    <property type="evidence" value="ECO:0007669"/>
    <property type="project" value="UniProtKB-SubCell"/>
</dbReference>
<evidence type="ECO:0000256" key="3">
    <source>
        <dbReference type="ARBA" id="ARBA00007881"/>
    </source>
</evidence>
<evidence type="ECO:0000256" key="22">
    <source>
        <dbReference type="SAM" id="MobiDB-lite"/>
    </source>
</evidence>
<keyword evidence="11" id="KW-0966">Cell projection</keyword>
<comment type="catalytic activity">
    <reaction evidence="12">
        <text>1,2-dihexadecanoyl-sn-glycero-3-phospho-(1D-myo-inositol-3,4,5-trisphosphate) + H2O = 1,2-dihexadecanoyl-sn-glycero-3-phospho-(1D-myo-inositol-4,5-bisphosphate) + phosphate</text>
        <dbReference type="Rhea" id="RHEA:43560"/>
        <dbReference type="ChEBI" id="CHEBI:15377"/>
        <dbReference type="ChEBI" id="CHEBI:43474"/>
        <dbReference type="ChEBI" id="CHEBI:83420"/>
        <dbReference type="ChEBI" id="CHEBI:83423"/>
    </reaction>
    <physiologicalReaction direction="left-to-right" evidence="12">
        <dbReference type="Rhea" id="RHEA:43561"/>
    </physiologicalReaction>
</comment>
<evidence type="ECO:0000256" key="10">
    <source>
        <dbReference type="ARBA" id="ARBA00023098"/>
    </source>
</evidence>
<dbReference type="SUPFAM" id="SSF49562">
    <property type="entry name" value="C2 domain (Calcium/lipid-binding domain, CaLB)"/>
    <property type="match status" value="1"/>
</dbReference>
<dbReference type="GO" id="GO:0016314">
    <property type="term" value="F:phosphatidylinositol-3,4,5-trisphosphate 3-phosphatase activity"/>
    <property type="evidence" value="ECO:0007669"/>
    <property type="project" value="UniProtKB-EC"/>
</dbReference>
<dbReference type="InterPro" id="IPR045101">
    <property type="entry name" value="PTP_PTEN"/>
</dbReference>
<evidence type="ECO:0000256" key="12">
    <source>
        <dbReference type="ARBA" id="ARBA00034256"/>
    </source>
</evidence>
<dbReference type="GO" id="GO:0048870">
    <property type="term" value="P:cell motility"/>
    <property type="evidence" value="ECO:0007669"/>
    <property type="project" value="TreeGrafter"/>
</dbReference>
<comment type="catalytic activity">
    <reaction evidence="21">
        <text>O-phospho-L-tyrosyl-[protein] + H2O = L-tyrosyl-[protein] + phosphate</text>
        <dbReference type="Rhea" id="RHEA:10684"/>
        <dbReference type="Rhea" id="RHEA-COMP:10136"/>
        <dbReference type="Rhea" id="RHEA-COMP:20101"/>
        <dbReference type="ChEBI" id="CHEBI:15377"/>
        <dbReference type="ChEBI" id="CHEBI:43474"/>
        <dbReference type="ChEBI" id="CHEBI:46858"/>
        <dbReference type="ChEBI" id="CHEBI:61978"/>
        <dbReference type="EC" id="3.1.3.48"/>
    </reaction>
    <physiologicalReaction direction="left-to-right" evidence="21">
        <dbReference type="Rhea" id="RHEA:10685"/>
    </physiologicalReaction>
</comment>
<dbReference type="InterPro" id="IPR035892">
    <property type="entry name" value="C2_domain_sf"/>
</dbReference>
<evidence type="ECO:0000256" key="17">
    <source>
        <dbReference type="ARBA" id="ARBA00043762"/>
    </source>
</evidence>
<name>A0A8R2RBK6_BOMMO</name>
<dbReference type="PANTHER" id="PTHR12305">
    <property type="entry name" value="PHOSPHATASE WITH HOMOLOGY TO TENSIN"/>
    <property type="match status" value="1"/>
</dbReference>
<dbReference type="GO" id="GO:0051896">
    <property type="term" value="P:regulation of phosphatidylinositol 3-kinase/protein kinase B signal transduction"/>
    <property type="evidence" value="ECO:0007669"/>
    <property type="project" value="TreeGrafter"/>
</dbReference>
<comment type="catalytic activity">
    <reaction evidence="16">
        <text>a 1,2-diacyl-sn-glycero-3-phospho-(1D-myo-inositol-3,4,5-trisphosphate) + H2O = a 1,2-diacyl-sn-glycero-3-phospho-(1D-myo-inositol-4,5-bisphosphate) + phosphate</text>
        <dbReference type="Rhea" id="RHEA:25017"/>
        <dbReference type="ChEBI" id="CHEBI:15377"/>
        <dbReference type="ChEBI" id="CHEBI:43474"/>
        <dbReference type="ChEBI" id="CHEBI:57836"/>
        <dbReference type="ChEBI" id="CHEBI:58456"/>
        <dbReference type="EC" id="3.1.3.67"/>
    </reaction>
    <physiologicalReaction direction="left-to-right" evidence="16">
        <dbReference type="Rhea" id="RHEA:25018"/>
    </physiologicalReaction>
</comment>
<comment type="subcellular location">
    <subcellularLocation>
        <location evidence="1">Cell projection</location>
        <location evidence="1">Neuron projection</location>
    </subcellularLocation>
    <subcellularLocation>
        <location evidence="2">Cytoplasm</location>
    </subcellularLocation>
</comment>
<organism evidence="26 27">
    <name type="scientific">Bombyx mori</name>
    <name type="common">Silk moth</name>
    <dbReference type="NCBI Taxonomy" id="7091"/>
    <lineage>
        <taxon>Eukaryota</taxon>
        <taxon>Metazoa</taxon>
        <taxon>Ecdysozoa</taxon>
        <taxon>Arthropoda</taxon>
        <taxon>Hexapoda</taxon>
        <taxon>Insecta</taxon>
        <taxon>Pterygota</taxon>
        <taxon>Neoptera</taxon>
        <taxon>Endopterygota</taxon>
        <taxon>Lepidoptera</taxon>
        <taxon>Glossata</taxon>
        <taxon>Ditrysia</taxon>
        <taxon>Bombycoidea</taxon>
        <taxon>Bombycidae</taxon>
        <taxon>Bombycinae</taxon>
        <taxon>Bombyx</taxon>
    </lineage>
</organism>
<evidence type="ECO:0000256" key="9">
    <source>
        <dbReference type="ARBA" id="ARBA00022912"/>
    </source>
</evidence>
<keyword evidence="8" id="KW-0378">Hydrolase</keyword>
<evidence type="ECO:0000256" key="7">
    <source>
        <dbReference type="ARBA" id="ARBA00022490"/>
    </source>
</evidence>
<evidence type="ECO:0000256" key="5">
    <source>
        <dbReference type="ARBA" id="ARBA00013064"/>
    </source>
</evidence>
<dbReference type="Pfam" id="PF10409">
    <property type="entry name" value="PTEN_C2"/>
    <property type="match status" value="1"/>
</dbReference>
<evidence type="ECO:0000313" key="27">
    <source>
        <dbReference type="Proteomes" id="UP000005204"/>
    </source>
</evidence>
<dbReference type="InterPro" id="IPR029021">
    <property type="entry name" value="Prot-tyrosine_phosphatase-like"/>
</dbReference>
<dbReference type="PROSITE" id="PS50056">
    <property type="entry name" value="TYR_PHOSPHATASE_2"/>
    <property type="match status" value="1"/>
</dbReference>
<dbReference type="GO" id="GO:0005829">
    <property type="term" value="C:cytosol"/>
    <property type="evidence" value="ECO:0007669"/>
    <property type="project" value="TreeGrafter"/>
</dbReference>
<evidence type="ECO:0000259" key="23">
    <source>
        <dbReference type="PROSITE" id="PS50056"/>
    </source>
</evidence>
<evidence type="ECO:0000256" key="4">
    <source>
        <dbReference type="ARBA" id="ARBA00013015"/>
    </source>
</evidence>
<comment type="catalytic activity">
    <reaction evidence="13">
        <text>1,2-dioctanoyl-sn-glycero-3-phospho-(1D-myo-inositol-3,4,5-trisphosphate) + H2O = 1,2-dioctanoyl-sn-glycero-3-phospho-(1D-myo-inositol-4,5-bisphosphate) + phosphate</text>
        <dbReference type="Rhea" id="RHEA:43552"/>
        <dbReference type="ChEBI" id="CHEBI:15377"/>
        <dbReference type="ChEBI" id="CHEBI:43474"/>
        <dbReference type="ChEBI" id="CHEBI:83416"/>
        <dbReference type="ChEBI" id="CHEBI:83419"/>
    </reaction>
    <physiologicalReaction direction="left-to-right" evidence="13">
        <dbReference type="Rhea" id="RHEA:43553"/>
    </physiologicalReaction>
</comment>
<comment type="catalytic activity">
    <reaction evidence="20">
        <text>O-phospho-L-threonyl-[protein] + H2O = L-threonyl-[protein] + phosphate</text>
        <dbReference type="Rhea" id="RHEA:47004"/>
        <dbReference type="Rhea" id="RHEA-COMP:11060"/>
        <dbReference type="Rhea" id="RHEA-COMP:11605"/>
        <dbReference type="ChEBI" id="CHEBI:15377"/>
        <dbReference type="ChEBI" id="CHEBI:30013"/>
        <dbReference type="ChEBI" id="CHEBI:43474"/>
        <dbReference type="ChEBI" id="CHEBI:61977"/>
        <dbReference type="EC" id="3.1.3.16"/>
    </reaction>
    <physiologicalReaction direction="left-to-right" evidence="20">
        <dbReference type="Rhea" id="RHEA:47005"/>
    </physiologicalReaction>
</comment>
<dbReference type="GO" id="GO:0008285">
    <property type="term" value="P:negative regulation of cell population proliferation"/>
    <property type="evidence" value="ECO:0007669"/>
    <property type="project" value="TreeGrafter"/>
</dbReference>
<dbReference type="InterPro" id="IPR016130">
    <property type="entry name" value="Tyr_Pase_AS"/>
</dbReference>
<evidence type="ECO:0000256" key="18">
    <source>
        <dbReference type="ARBA" id="ARBA00044309"/>
    </source>
</evidence>
<dbReference type="InterPro" id="IPR029023">
    <property type="entry name" value="Tensin_phosphatase"/>
</dbReference>
<dbReference type="EC" id="3.1.3.48" evidence="5"/>
<dbReference type="Gene3D" id="2.60.40.1110">
    <property type="match status" value="1"/>
</dbReference>
<keyword evidence="10" id="KW-0443">Lipid metabolism</keyword>
<evidence type="ECO:0000256" key="15">
    <source>
        <dbReference type="ARBA" id="ARBA00043734"/>
    </source>
</evidence>
<dbReference type="GO" id="GO:0004725">
    <property type="term" value="F:protein tyrosine phosphatase activity"/>
    <property type="evidence" value="ECO:0007669"/>
    <property type="project" value="UniProtKB-EC"/>
</dbReference>
<feature type="domain" description="Phosphatase tensin-type" evidence="24">
    <location>
        <begin position="67"/>
        <end position="238"/>
    </location>
</feature>
<evidence type="ECO:0000256" key="19">
    <source>
        <dbReference type="ARBA" id="ARBA00047986"/>
    </source>
</evidence>
<dbReference type="SMART" id="SM00404">
    <property type="entry name" value="PTPc_motif"/>
    <property type="match status" value="1"/>
</dbReference>
<evidence type="ECO:0000256" key="1">
    <source>
        <dbReference type="ARBA" id="ARBA00004487"/>
    </source>
</evidence>
<dbReference type="InterPro" id="IPR003595">
    <property type="entry name" value="Tyr_Pase_cat"/>
</dbReference>
<evidence type="ECO:0000313" key="26">
    <source>
        <dbReference type="EnsemblMetazoa" id="XP_037876448.1"/>
    </source>
</evidence>
<sequence length="490" mass="55683">MGVCVSCRRRERKIPEKRSVPGVVGPAKGAAAELLPRPVNRFTAMANSMSNIKMTNPIKNMVSKRRIRYTKHGFNLDLAYITDRLIAMGFPAEKLEGVYRNHIDEVYRFLETMHKDHYKIYNLCSERTYDPSKFHKRVERYAFEDHTPPHMELIQPFCENVHSWLSADTRNVAVVHCKAGKGRTGTMVCCYLLYSGDQPNADEALKFYGRKRTLDEKGVTIPSQRRYVEYYGALLRSGVAYRAGAARVQVRELRMSPPPAAHVPAAAAPPDLVLCQADPHADPHSEHNVLVLKTPPGCVDVQRDENSIRICLTQCTPLFGDIRVDVYNKPKMKMRKEKLFHFWFNTFFVTAEVGAQRIPPLPDSPDLETYKLTLNKWQLDDAHKDKQHKHYSPDFKVELIVEKVPDSSTYRPACDRTRSPTSSSSSSGSVGSDPETDGNWDSGIQAYGTLEMYDHHHLWRSVILRAEPGRSLPLFGALFGREIIDVPPKE</sequence>
<dbReference type="GO" id="GO:0005886">
    <property type="term" value="C:plasma membrane"/>
    <property type="evidence" value="ECO:0007669"/>
    <property type="project" value="TreeGrafter"/>
</dbReference>
<dbReference type="GO" id="GO:0046856">
    <property type="term" value="P:phosphatidylinositol dephosphorylation"/>
    <property type="evidence" value="ECO:0007669"/>
    <property type="project" value="TreeGrafter"/>
</dbReference>
<dbReference type="PROSITE" id="PS00383">
    <property type="entry name" value="TYR_PHOSPHATASE_1"/>
    <property type="match status" value="1"/>
</dbReference>
<dbReference type="AlphaFoldDB" id="A0A8R2RBK6"/>
<evidence type="ECO:0000256" key="20">
    <source>
        <dbReference type="ARBA" id="ARBA00048832"/>
    </source>
</evidence>
<evidence type="ECO:0000256" key="16">
    <source>
        <dbReference type="ARBA" id="ARBA00043760"/>
    </source>
</evidence>
<evidence type="ECO:0000256" key="6">
    <source>
        <dbReference type="ARBA" id="ARBA00013081"/>
    </source>
</evidence>
<comment type="similarity">
    <text evidence="3">Belongs to the PTEN phosphatase protein family.</text>
</comment>
<comment type="catalytic activity">
    <reaction evidence="17">
        <text>1D-myo-inositol 1,3,4,5,6-pentakisphosphate + H2O = 1D-myo-inositol 1,4,5,6-tetrakisphosphate + phosphate</text>
        <dbReference type="Rhea" id="RHEA:77143"/>
        <dbReference type="ChEBI" id="CHEBI:15377"/>
        <dbReference type="ChEBI" id="CHEBI:43474"/>
        <dbReference type="ChEBI" id="CHEBI:57627"/>
        <dbReference type="ChEBI" id="CHEBI:57733"/>
    </reaction>
    <physiologicalReaction direction="left-to-right" evidence="17">
        <dbReference type="Rhea" id="RHEA:77144"/>
    </physiologicalReaction>
</comment>
<evidence type="ECO:0000256" key="21">
    <source>
        <dbReference type="ARBA" id="ARBA00051341"/>
    </source>
</evidence>
<dbReference type="GO" id="GO:0050793">
    <property type="term" value="P:regulation of developmental process"/>
    <property type="evidence" value="ECO:0007669"/>
    <property type="project" value="UniProtKB-ARBA"/>
</dbReference>
<evidence type="ECO:0000259" key="25">
    <source>
        <dbReference type="PROSITE" id="PS51182"/>
    </source>
</evidence>
<dbReference type="EC" id="3.1.3.67" evidence="4"/>
<evidence type="ECO:0000256" key="13">
    <source>
        <dbReference type="ARBA" id="ARBA00034268"/>
    </source>
</evidence>
<feature type="compositionally biased region" description="Low complexity" evidence="22">
    <location>
        <begin position="419"/>
        <end position="433"/>
    </location>
</feature>
<accession>A0A8R2RBK6</accession>
<evidence type="ECO:0000256" key="14">
    <source>
        <dbReference type="ARBA" id="ARBA00034338"/>
    </source>
</evidence>
<evidence type="ECO:0000256" key="2">
    <source>
        <dbReference type="ARBA" id="ARBA00004496"/>
    </source>
</evidence>
<dbReference type="InterPro" id="IPR000387">
    <property type="entry name" value="Tyr_Pase_dom"/>
</dbReference>
<dbReference type="InterPro" id="IPR051281">
    <property type="entry name" value="Dual-spec_lipid-protein_phosph"/>
</dbReference>
<feature type="domain" description="C2 tensin-type" evidence="25">
    <location>
        <begin position="245"/>
        <end position="404"/>
    </location>
</feature>
<dbReference type="GO" id="GO:0043491">
    <property type="term" value="P:phosphatidylinositol 3-kinase/protein kinase B signal transduction"/>
    <property type="evidence" value="ECO:0007669"/>
    <property type="project" value="TreeGrafter"/>
</dbReference>
<feature type="domain" description="Tyrosine specific protein phosphatases" evidence="23">
    <location>
        <begin position="155"/>
        <end position="212"/>
    </location>
</feature>
<keyword evidence="7" id="KW-0963">Cytoplasm</keyword>
<dbReference type="InterPro" id="IPR057023">
    <property type="entry name" value="PTP-SAK"/>
</dbReference>
<dbReference type="SMART" id="SM01326">
    <property type="entry name" value="PTEN_C2"/>
    <property type="match status" value="1"/>
</dbReference>
<proteinExistence type="inferred from homology"/>
<evidence type="ECO:0000256" key="11">
    <source>
        <dbReference type="ARBA" id="ARBA00023273"/>
    </source>
</evidence>
<dbReference type="Gene3D" id="3.90.190.10">
    <property type="entry name" value="Protein tyrosine phosphatase superfamily"/>
    <property type="match status" value="1"/>
</dbReference>
<dbReference type="PROSITE" id="PS51181">
    <property type="entry name" value="PPASE_TENSIN"/>
    <property type="match status" value="1"/>
</dbReference>
<dbReference type="CDD" id="cd14509">
    <property type="entry name" value="PTP_PTEN"/>
    <property type="match status" value="1"/>
</dbReference>
<protein>
    <recommendedName>
        <fullName evidence="14">Phosphatidylinositol 3,4,5-trisphosphate 3-phosphatase and dual-specificity protein phosphatase PTEN</fullName>
        <ecNumber evidence="6">3.1.3.16</ecNumber>
        <ecNumber evidence="5">3.1.3.48</ecNumber>
        <ecNumber evidence="4">3.1.3.67</ecNumber>
    </recommendedName>
    <alternativeName>
        <fullName evidence="18">Inositol polyphosphate 3-phosphatase</fullName>
    </alternativeName>
</protein>
<reference evidence="27" key="1">
    <citation type="journal article" date="2008" name="Insect Biochem. Mol. Biol.">
        <title>The genome of a lepidopteran model insect, the silkworm Bombyx mori.</title>
        <authorList>
            <consortium name="International Silkworm Genome Consortium"/>
        </authorList>
    </citation>
    <scope>NUCLEOTIDE SEQUENCE [LARGE SCALE GENOMIC DNA]</scope>
    <source>
        <strain evidence="27">p50T</strain>
    </source>
</reference>
<dbReference type="Proteomes" id="UP000005204">
    <property type="component" value="Unassembled WGS sequence"/>
</dbReference>
<dbReference type="FunFam" id="3.90.190.10:FF:000029">
    <property type="entry name" value="Phosphatidylinositol 3,4,5-trisphosphate 3-phosphatase and dual-specificity protein phosphatase PTEN"/>
    <property type="match status" value="1"/>
</dbReference>
<dbReference type="EnsemblMetazoa" id="XM_038020520.1">
    <property type="protein sequence ID" value="XP_037876448.1"/>
    <property type="gene ID" value="LOC101745952"/>
</dbReference>